<dbReference type="AlphaFoldDB" id="A0A2M4AIB4"/>
<dbReference type="PRINTS" id="PR00071">
    <property type="entry name" value="HMGCOARDTASE"/>
</dbReference>
<reference evidence="15" key="1">
    <citation type="submission" date="2018-01" db="EMBL/GenBank/DDBJ databases">
        <title>An insight into the sialome of Amazonian anophelines.</title>
        <authorList>
            <person name="Ribeiro J.M."/>
            <person name="Scarpassa V."/>
            <person name="Calvo E."/>
        </authorList>
    </citation>
    <scope>NUCLEOTIDE SEQUENCE</scope>
    <source>
        <tissue evidence="15">Salivary glands</tissue>
    </source>
</reference>
<dbReference type="PROSITE" id="PS00318">
    <property type="entry name" value="HMG_COA_REDUCTASE_2"/>
    <property type="match status" value="1"/>
</dbReference>
<comment type="similarity">
    <text evidence="3 12">Belongs to the HMG-CoA reductase family.</text>
</comment>
<organism evidence="15">
    <name type="scientific">Anopheles triannulatus</name>
    <dbReference type="NCBI Taxonomy" id="58253"/>
    <lineage>
        <taxon>Eukaryota</taxon>
        <taxon>Metazoa</taxon>
        <taxon>Ecdysozoa</taxon>
        <taxon>Arthropoda</taxon>
        <taxon>Hexapoda</taxon>
        <taxon>Insecta</taxon>
        <taxon>Pterygota</taxon>
        <taxon>Neoptera</taxon>
        <taxon>Endopterygota</taxon>
        <taxon>Diptera</taxon>
        <taxon>Nematocera</taxon>
        <taxon>Culicoidea</taxon>
        <taxon>Culicidae</taxon>
        <taxon>Anophelinae</taxon>
        <taxon>Anopheles</taxon>
    </lineage>
</organism>
<protein>
    <recommendedName>
        <fullName evidence="12">3-hydroxy-3-methylglutaryl coenzyme A reductase</fullName>
        <shortName evidence="12">HMG-CoA reductase</shortName>
        <ecNumber evidence="12">1.1.1.34</ecNumber>
    </recommendedName>
</protein>
<evidence type="ECO:0000313" key="15">
    <source>
        <dbReference type="EMBL" id="MBW40521.1"/>
    </source>
</evidence>
<feature type="transmembrane region" description="Helical" evidence="12">
    <location>
        <begin position="187"/>
        <end position="207"/>
    </location>
</feature>
<dbReference type="Pfam" id="PF00368">
    <property type="entry name" value="HMG-CoA_red"/>
    <property type="match status" value="1"/>
</dbReference>
<dbReference type="InterPro" id="IPR004554">
    <property type="entry name" value="HMG_CoA_Rdtase_eu_arc"/>
</dbReference>
<dbReference type="SUPFAM" id="SSF56542">
    <property type="entry name" value="Substrate-binding domain of HMG-CoA reductase"/>
    <property type="match status" value="1"/>
</dbReference>
<evidence type="ECO:0000256" key="10">
    <source>
        <dbReference type="ARBA" id="ARBA00023180"/>
    </source>
</evidence>
<accession>A0A2M4AIB4</accession>
<dbReference type="GO" id="GO:0005778">
    <property type="term" value="C:peroxisomal membrane"/>
    <property type="evidence" value="ECO:0007669"/>
    <property type="project" value="TreeGrafter"/>
</dbReference>
<keyword evidence="6 12" id="KW-0521">NADP</keyword>
<dbReference type="Gene3D" id="3.30.70.420">
    <property type="entry name" value="Hydroxymethylglutaryl-CoA reductase, class I/II, NAD/NADP-binding domain"/>
    <property type="match status" value="1"/>
</dbReference>
<feature type="transmembrane region" description="Helical" evidence="12">
    <location>
        <begin position="110"/>
        <end position="133"/>
    </location>
</feature>
<dbReference type="NCBIfam" id="TIGR00533">
    <property type="entry name" value="HMG_CoA_R_NADP"/>
    <property type="match status" value="1"/>
</dbReference>
<feature type="compositionally biased region" description="Acidic residues" evidence="13">
    <location>
        <begin position="453"/>
        <end position="474"/>
    </location>
</feature>
<keyword evidence="5 12" id="KW-0256">Endoplasmic reticulum</keyword>
<feature type="region of interest" description="Disordered" evidence="13">
    <location>
        <begin position="910"/>
        <end position="933"/>
    </location>
</feature>
<feature type="domain" description="SSD" evidence="14">
    <location>
        <begin position="81"/>
        <end position="238"/>
    </location>
</feature>
<feature type="transmembrane region" description="Helical" evidence="12">
    <location>
        <begin position="213"/>
        <end position="240"/>
    </location>
</feature>
<dbReference type="CDD" id="cd00643">
    <property type="entry name" value="HMG-CoA_reductase_classI"/>
    <property type="match status" value="1"/>
</dbReference>
<evidence type="ECO:0000256" key="6">
    <source>
        <dbReference type="ARBA" id="ARBA00022857"/>
    </source>
</evidence>
<evidence type="ECO:0000256" key="4">
    <source>
        <dbReference type="ARBA" id="ARBA00022692"/>
    </source>
</evidence>
<keyword evidence="9 12" id="KW-0472">Membrane</keyword>
<dbReference type="PROSITE" id="PS01192">
    <property type="entry name" value="HMG_COA_REDUCTASE_3"/>
    <property type="match status" value="1"/>
</dbReference>
<evidence type="ECO:0000256" key="12">
    <source>
        <dbReference type="RuleBase" id="RU361219"/>
    </source>
</evidence>
<dbReference type="InterPro" id="IPR023076">
    <property type="entry name" value="HMG_CoA_Rdtase_CS"/>
</dbReference>
<sequence>MRFGRLFRVHGEFCASHPWEVIVALVTVTACILSLEKGTADSQQQQAAADERIHSCPTWRNGHTVDGGLLHCEEPEQNYIDIILMMVVRGSAILYVYYHFCNLQKLGSKYILGLAGLFTAFSSFIFTSTVLNFLGCEVSDLKDALFLFLLLIDLSKAGILAQLALCGANQSEVTQNIARGMEVLGPAITLDTLVETLVIGVGTLSGVQRLEVLSGFAVLSALVNYVVFMTFYPACLSLILDLTHNGGTQRVQKLGGESLMRRVLFEEDRKPNPVVQRVKLIMSSGLFVVHIMSRYAVSDRESDTADQIIASHNHEHLAALNKTDTNEISEFIMRWLSISLEQIVIYILILTLGVKFVLFDRHNLSDHLILTVANEQAAAAAAAKAAAAAAAAADEVSAPVTFTLAESVTLEEKATQSELTLIGKSVNIGRRARKRTIVEADGASTDSENHDQDDVEEDEESEEEAEAIEEEEVEREPRALEECVRVLKEEGSGKSLTDAELELVVRNSRGICPLYKIETIIDDAERGVRLRREIVVKDAGRPVDTLKQLPYLNFDYSKVMNACCENVIGYVPIPVGYAGPLLLDGQQFYVPMATTEGALVASTNRGCKAISTRGVTSFVEDIGMTRAPCVRFPNVLQAAQAKRWMESEEHFKRIKKAFDSTSRYARLQDLHIAIDGPVLYIRFRAFTGDAMGMNMLSKGTERALRDIQAVFPDMVIISLSGNFCSDKKPAAINWIKGRGKRVVCETTIPADKLESIFKTNARTLVQCNKLKNMTGSAVAGSIGGNNAHAANMVTAIYIATGQDPAQNVTSSNCSTNMETCGETGEDLYITCTMPSLEVGTLGGGTGLPGQSACLDMLGVRGSHPTHPAENSKQLARIICATVMAGELSLLAALVTSDLVKSHMRHNRSSVAVNPNVVPPPAITSATASATSNH</sequence>
<feature type="transmembrane region" description="Helical" evidence="12">
    <location>
        <begin position="145"/>
        <end position="166"/>
    </location>
</feature>
<dbReference type="PANTHER" id="PTHR10572">
    <property type="entry name" value="3-HYDROXY-3-METHYLGLUTARYL-COENZYME A REDUCTASE"/>
    <property type="match status" value="1"/>
</dbReference>
<dbReference type="InterPro" id="IPR053958">
    <property type="entry name" value="HMGCR/SNAP/NPC1-like_SSD"/>
</dbReference>
<feature type="transmembrane region" description="Helical" evidence="12">
    <location>
        <begin position="343"/>
        <end position="359"/>
    </location>
</feature>
<dbReference type="SUPFAM" id="SSF55035">
    <property type="entry name" value="NAD-binding domain of HMG-CoA reductase"/>
    <property type="match status" value="1"/>
</dbReference>
<dbReference type="GO" id="GO:0050661">
    <property type="term" value="F:NADP binding"/>
    <property type="evidence" value="ECO:0007669"/>
    <property type="project" value="InterPro"/>
</dbReference>
<evidence type="ECO:0000256" key="13">
    <source>
        <dbReference type="SAM" id="MobiDB-lite"/>
    </source>
</evidence>
<dbReference type="GO" id="GO:0016126">
    <property type="term" value="P:sterol biosynthetic process"/>
    <property type="evidence" value="ECO:0007669"/>
    <property type="project" value="TreeGrafter"/>
</dbReference>
<comment type="subcellular location">
    <subcellularLocation>
        <location evidence="1 12">Endoplasmic reticulum membrane</location>
        <topology evidence="1 12">Multi-pass membrane protein</topology>
    </subcellularLocation>
</comment>
<dbReference type="PROSITE" id="PS51257">
    <property type="entry name" value="PROKAR_LIPOPROTEIN"/>
    <property type="match status" value="1"/>
</dbReference>
<dbReference type="InterPro" id="IPR023282">
    <property type="entry name" value="HMG_CoA_Rdtase_N"/>
</dbReference>
<dbReference type="NCBIfam" id="TIGR00920">
    <property type="entry name" value="2A060605"/>
    <property type="match status" value="1"/>
</dbReference>
<evidence type="ECO:0000256" key="1">
    <source>
        <dbReference type="ARBA" id="ARBA00004477"/>
    </source>
</evidence>
<dbReference type="Gene3D" id="3.90.770.10">
    <property type="entry name" value="3-hydroxy-3-methylglutaryl-coenzyme A Reductase, Chain A, domain 2"/>
    <property type="match status" value="1"/>
</dbReference>
<proteinExistence type="inferred from homology"/>
<feature type="region of interest" description="Disordered" evidence="13">
    <location>
        <begin position="437"/>
        <end position="477"/>
    </location>
</feature>
<dbReference type="PROSITE" id="PS50065">
    <property type="entry name" value="HMG_COA_REDUCTASE_4"/>
    <property type="match status" value="1"/>
</dbReference>
<dbReference type="UniPathway" id="UPA00058">
    <property type="reaction ID" value="UER00103"/>
</dbReference>
<evidence type="ECO:0000256" key="3">
    <source>
        <dbReference type="ARBA" id="ARBA00007661"/>
    </source>
</evidence>
<dbReference type="InterPro" id="IPR023074">
    <property type="entry name" value="HMG_CoA_Rdtase_cat_sf"/>
</dbReference>
<dbReference type="Pfam" id="PF12349">
    <property type="entry name" value="Sterol-sensing"/>
    <property type="match status" value="1"/>
</dbReference>
<dbReference type="InterPro" id="IPR009023">
    <property type="entry name" value="HMG_CoA_Rdtase_NAD(P)-bd_sf"/>
</dbReference>
<evidence type="ECO:0000256" key="8">
    <source>
        <dbReference type="ARBA" id="ARBA00023002"/>
    </source>
</evidence>
<dbReference type="InterPro" id="IPR002202">
    <property type="entry name" value="HMG_CoA_Rdtase"/>
</dbReference>
<evidence type="ECO:0000256" key="9">
    <source>
        <dbReference type="ARBA" id="ARBA00023136"/>
    </source>
</evidence>
<keyword evidence="4 12" id="KW-0812">Transmembrane</keyword>
<dbReference type="PANTHER" id="PTHR10572:SF24">
    <property type="entry name" value="3-HYDROXY-3-METHYLGLUTARYL-COENZYME A REDUCTASE"/>
    <property type="match status" value="1"/>
</dbReference>
<feature type="transmembrane region" description="Helical" evidence="12">
    <location>
        <begin position="79"/>
        <end position="98"/>
    </location>
</feature>
<keyword evidence="10" id="KW-0325">Glycoprotein</keyword>
<evidence type="ECO:0000256" key="7">
    <source>
        <dbReference type="ARBA" id="ARBA00022989"/>
    </source>
</evidence>
<evidence type="ECO:0000259" key="14">
    <source>
        <dbReference type="PROSITE" id="PS50156"/>
    </source>
</evidence>
<dbReference type="InterPro" id="IPR009029">
    <property type="entry name" value="HMG_CoA_Rdtase_sub-bd_dom_sf"/>
</dbReference>
<dbReference type="FunFam" id="3.90.770.10:FF:000001">
    <property type="entry name" value="3-hydroxy-3-methylglutaryl coenzyme A reductase"/>
    <property type="match status" value="1"/>
</dbReference>
<dbReference type="InterPro" id="IPR004816">
    <property type="entry name" value="HMG_CoA_Rdtase_metazoan"/>
</dbReference>
<dbReference type="Gene3D" id="1.10.3270.10">
    <property type="entry name" value="HMGR, N-terminal domain"/>
    <property type="match status" value="1"/>
</dbReference>
<keyword evidence="7 12" id="KW-1133">Transmembrane helix</keyword>
<dbReference type="InterPro" id="IPR000731">
    <property type="entry name" value="SSD"/>
</dbReference>
<feature type="compositionally biased region" description="Low complexity" evidence="13">
    <location>
        <begin position="922"/>
        <end position="933"/>
    </location>
</feature>
<dbReference type="PROSITE" id="PS00066">
    <property type="entry name" value="HMG_COA_REDUCTASE_1"/>
    <property type="match status" value="1"/>
</dbReference>
<evidence type="ECO:0000256" key="5">
    <source>
        <dbReference type="ARBA" id="ARBA00022824"/>
    </source>
</evidence>
<comment type="catalytic activity">
    <reaction evidence="11">
        <text>(R)-mevalonate + 2 NADP(+) + CoA = (3S)-3-hydroxy-3-methylglutaryl-CoA + 2 NADPH + 2 H(+)</text>
        <dbReference type="Rhea" id="RHEA:15989"/>
        <dbReference type="ChEBI" id="CHEBI:15378"/>
        <dbReference type="ChEBI" id="CHEBI:36464"/>
        <dbReference type="ChEBI" id="CHEBI:43074"/>
        <dbReference type="ChEBI" id="CHEBI:57287"/>
        <dbReference type="ChEBI" id="CHEBI:57783"/>
        <dbReference type="ChEBI" id="CHEBI:58349"/>
        <dbReference type="EC" id="1.1.1.34"/>
    </reaction>
    <physiologicalReaction direction="right-to-left" evidence="11">
        <dbReference type="Rhea" id="RHEA:15991"/>
    </physiologicalReaction>
</comment>
<dbReference type="GO" id="GO:0008299">
    <property type="term" value="P:isoprenoid biosynthetic process"/>
    <property type="evidence" value="ECO:0007669"/>
    <property type="project" value="InterPro"/>
</dbReference>
<dbReference type="EC" id="1.1.1.34" evidence="12"/>
<dbReference type="GO" id="GO:0005789">
    <property type="term" value="C:endoplasmic reticulum membrane"/>
    <property type="evidence" value="ECO:0007669"/>
    <property type="project" value="UniProtKB-SubCell"/>
</dbReference>
<dbReference type="GO" id="GO:0015936">
    <property type="term" value="P:coenzyme A metabolic process"/>
    <property type="evidence" value="ECO:0007669"/>
    <property type="project" value="InterPro"/>
</dbReference>
<evidence type="ECO:0000256" key="2">
    <source>
        <dbReference type="ARBA" id="ARBA00005084"/>
    </source>
</evidence>
<dbReference type="FunFam" id="3.30.70.420:FF:000001">
    <property type="entry name" value="3-hydroxy-3-methylglutaryl coenzyme A reductase"/>
    <property type="match status" value="1"/>
</dbReference>
<comment type="pathway">
    <text evidence="2 12">Metabolic intermediate biosynthesis; (R)-mevalonate biosynthesis; (R)-mevalonate from acetyl-CoA: step 3/3.</text>
</comment>
<dbReference type="EMBL" id="GGFK01007200">
    <property type="protein sequence ID" value="MBW40521.1"/>
    <property type="molecule type" value="Transcribed_RNA"/>
</dbReference>
<dbReference type="PROSITE" id="PS50156">
    <property type="entry name" value="SSD"/>
    <property type="match status" value="1"/>
</dbReference>
<keyword evidence="8 12" id="KW-0560">Oxidoreductase</keyword>
<name>A0A2M4AIB4_9DIPT</name>
<evidence type="ECO:0000256" key="11">
    <source>
        <dbReference type="ARBA" id="ARBA00049909"/>
    </source>
</evidence>
<dbReference type="GO" id="GO:0004420">
    <property type="term" value="F:hydroxymethylglutaryl-CoA reductase (NADPH) activity"/>
    <property type="evidence" value="ECO:0007669"/>
    <property type="project" value="UniProtKB-EC"/>
</dbReference>